<dbReference type="PANTHER" id="PTHR42939">
    <property type="entry name" value="ABC TRANSPORTER ATP-BINDING PROTEIN ALBC-RELATED"/>
    <property type="match status" value="1"/>
</dbReference>
<sequence>MPSRSSDPAVEATDLRKTYASEVALDGVSLSIPTGTVYGFLGPNGAGKTTTMRILTGLARPDAGTVRIDGVNVADRRAFAPRVGYLPETPPLYEEFSAREQLEYVADLRDLPGDVAADRIDRYLDRFDLTDDADKRIGAYSKGMKQKTAFVQTVLHDPDVVFLDEPTSGLDPRAARRIRESVVEFRDTGTTVFLSTHILPVIEAVADTVGVLFDGRVVAEGTPEAVRSRAEGEGGSLEDAFLAVTGGAERPDDDGRDEQATTDTGDTPGDPATADADDRTGSPGGTGTDAR</sequence>
<dbReference type="InterPro" id="IPR051782">
    <property type="entry name" value="ABC_Transporter_VariousFunc"/>
</dbReference>
<dbReference type="Pfam" id="PF00005">
    <property type="entry name" value="ABC_tran"/>
    <property type="match status" value="1"/>
</dbReference>
<proteinExistence type="predicted"/>
<dbReference type="InterPro" id="IPR003439">
    <property type="entry name" value="ABC_transporter-like_ATP-bd"/>
</dbReference>
<dbReference type="SUPFAM" id="SSF52540">
    <property type="entry name" value="P-loop containing nucleoside triphosphate hydrolases"/>
    <property type="match status" value="1"/>
</dbReference>
<evidence type="ECO:0000313" key="7">
    <source>
        <dbReference type="Proteomes" id="UP000653099"/>
    </source>
</evidence>
<dbReference type="PROSITE" id="PS50893">
    <property type="entry name" value="ABC_TRANSPORTER_2"/>
    <property type="match status" value="1"/>
</dbReference>
<keyword evidence="1" id="KW-0813">Transport</keyword>
<evidence type="ECO:0000256" key="1">
    <source>
        <dbReference type="ARBA" id="ARBA00022448"/>
    </source>
</evidence>
<evidence type="ECO:0000256" key="2">
    <source>
        <dbReference type="ARBA" id="ARBA00022741"/>
    </source>
</evidence>
<dbReference type="Proteomes" id="UP000653099">
    <property type="component" value="Unassembled WGS sequence"/>
</dbReference>
<dbReference type="SMART" id="SM00382">
    <property type="entry name" value="AAA"/>
    <property type="match status" value="1"/>
</dbReference>
<feature type="domain" description="ABC transporter" evidence="5">
    <location>
        <begin position="10"/>
        <end position="239"/>
    </location>
</feature>
<feature type="compositionally biased region" description="Low complexity" evidence="4">
    <location>
        <begin position="261"/>
        <end position="274"/>
    </location>
</feature>
<dbReference type="Gene3D" id="3.40.50.300">
    <property type="entry name" value="P-loop containing nucleotide triphosphate hydrolases"/>
    <property type="match status" value="1"/>
</dbReference>
<accession>A0A830E6M8</accession>
<evidence type="ECO:0000256" key="3">
    <source>
        <dbReference type="ARBA" id="ARBA00022840"/>
    </source>
</evidence>
<dbReference type="PANTHER" id="PTHR42939:SF1">
    <property type="entry name" value="ABC TRANSPORTER ATP-BINDING PROTEIN ALBC-RELATED"/>
    <property type="match status" value="1"/>
</dbReference>
<evidence type="ECO:0000313" key="6">
    <source>
        <dbReference type="EMBL" id="GGI94530.1"/>
    </source>
</evidence>
<keyword evidence="2" id="KW-0547">Nucleotide-binding</keyword>
<evidence type="ECO:0000259" key="5">
    <source>
        <dbReference type="PROSITE" id="PS50893"/>
    </source>
</evidence>
<dbReference type="InterPro" id="IPR027417">
    <property type="entry name" value="P-loop_NTPase"/>
</dbReference>
<dbReference type="GO" id="GO:0016887">
    <property type="term" value="F:ATP hydrolysis activity"/>
    <property type="evidence" value="ECO:0007669"/>
    <property type="project" value="InterPro"/>
</dbReference>
<keyword evidence="7" id="KW-1185">Reference proteome</keyword>
<dbReference type="CDD" id="cd03230">
    <property type="entry name" value="ABC_DR_subfamily_A"/>
    <property type="match status" value="1"/>
</dbReference>
<keyword evidence="3 6" id="KW-0067">ATP-binding</keyword>
<dbReference type="GO" id="GO:0005524">
    <property type="term" value="F:ATP binding"/>
    <property type="evidence" value="ECO:0007669"/>
    <property type="project" value="UniProtKB-KW"/>
</dbReference>
<reference evidence="6" key="2">
    <citation type="submission" date="2020-09" db="EMBL/GenBank/DDBJ databases">
        <authorList>
            <person name="Sun Q."/>
            <person name="Ohkuma M."/>
        </authorList>
    </citation>
    <scope>NUCLEOTIDE SEQUENCE</scope>
    <source>
        <strain evidence="6">JCM 14359</strain>
    </source>
</reference>
<dbReference type="AlphaFoldDB" id="A0A830E6M8"/>
<dbReference type="EMBL" id="BMOC01000001">
    <property type="protein sequence ID" value="GGI94530.1"/>
    <property type="molecule type" value="Genomic_DNA"/>
</dbReference>
<gene>
    <name evidence="6" type="ORF">GCM10008995_00960</name>
</gene>
<dbReference type="RefSeq" id="WP_188785361.1">
    <property type="nucleotide sequence ID" value="NZ_BMOC01000001.1"/>
</dbReference>
<dbReference type="OrthoDB" id="87732at2157"/>
<dbReference type="InterPro" id="IPR003593">
    <property type="entry name" value="AAA+_ATPase"/>
</dbReference>
<comment type="caution">
    <text evidence="6">The sequence shown here is derived from an EMBL/GenBank/DDBJ whole genome shotgun (WGS) entry which is preliminary data.</text>
</comment>
<organism evidence="6 7">
    <name type="scientific">Halobellus salinus</name>
    <dbReference type="NCBI Taxonomy" id="931585"/>
    <lineage>
        <taxon>Archaea</taxon>
        <taxon>Methanobacteriati</taxon>
        <taxon>Methanobacteriota</taxon>
        <taxon>Stenosarchaea group</taxon>
        <taxon>Halobacteria</taxon>
        <taxon>Halobacteriales</taxon>
        <taxon>Haloferacaceae</taxon>
        <taxon>Halobellus</taxon>
    </lineage>
</organism>
<evidence type="ECO:0000256" key="4">
    <source>
        <dbReference type="SAM" id="MobiDB-lite"/>
    </source>
</evidence>
<feature type="region of interest" description="Disordered" evidence="4">
    <location>
        <begin position="224"/>
        <end position="291"/>
    </location>
</feature>
<reference evidence="6" key="1">
    <citation type="journal article" date="2014" name="Int. J. Syst. Evol. Microbiol.">
        <title>Complete genome sequence of Corynebacterium casei LMG S-19264T (=DSM 44701T), isolated from a smear-ripened cheese.</title>
        <authorList>
            <consortium name="US DOE Joint Genome Institute (JGI-PGF)"/>
            <person name="Walter F."/>
            <person name="Albersmeier A."/>
            <person name="Kalinowski J."/>
            <person name="Ruckert C."/>
        </authorList>
    </citation>
    <scope>NUCLEOTIDE SEQUENCE</scope>
    <source>
        <strain evidence="6">JCM 14359</strain>
    </source>
</reference>
<name>A0A830E6M8_9EURY</name>
<protein>
    <submittedName>
        <fullName evidence="6">Multidrug ABC transporter ATP-binding protein</fullName>
    </submittedName>
</protein>
<feature type="compositionally biased region" description="Gly residues" evidence="4">
    <location>
        <begin position="282"/>
        <end position="291"/>
    </location>
</feature>